<name>A0A2V5J8U4_9MICC</name>
<evidence type="ECO:0000313" key="4">
    <source>
        <dbReference type="Proteomes" id="UP000247980"/>
    </source>
</evidence>
<evidence type="ECO:0000313" key="3">
    <source>
        <dbReference type="EMBL" id="PYI39540.1"/>
    </source>
</evidence>
<keyword evidence="1" id="KW-0808">Transferase</keyword>
<protein>
    <submittedName>
        <fullName evidence="3">Molybdopterin-guanine dinucleotide biosynthesis protein</fullName>
    </submittedName>
</protein>
<accession>A0A2V5J8U4</accession>
<dbReference type="SUPFAM" id="SSF53448">
    <property type="entry name" value="Nucleotide-diphospho-sugar transferases"/>
    <property type="match status" value="1"/>
</dbReference>
<feature type="domain" description="MobA-like NTP transferase" evidence="2">
    <location>
        <begin position="4"/>
        <end position="183"/>
    </location>
</feature>
<dbReference type="InterPro" id="IPR025877">
    <property type="entry name" value="MobA-like_NTP_Trfase"/>
</dbReference>
<dbReference type="AlphaFoldDB" id="A0A2V5J8U4"/>
<dbReference type="RefSeq" id="WP_110484443.1">
    <property type="nucleotide sequence ID" value="NZ_QJVC01000003.1"/>
</dbReference>
<dbReference type="OrthoDB" id="4408226at2"/>
<dbReference type="InterPro" id="IPR029044">
    <property type="entry name" value="Nucleotide-diphossugar_trans"/>
</dbReference>
<sequence>MQIIIVAGGLSRRLGGVPKAGLILEGQTLLARTVDAAADFLEATGLETAGRSALPATAQGELGREARIAVVGPVEKIAEWLTTARRGAEVVAVQEDPPFAGPAAGLAAGLGALTAPADFVLVLACDMPHAGDLMRLLYEHVDASEPGEGVMANAEGRKQPLAAIYPRSALQEAVAAARAAHRLENASVFSLIAKVNTKECVVPAALAADIDTWADARAQGIAADPATAEGQ</sequence>
<dbReference type="GO" id="GO:0016779">
    <property type="term" value="F:nucleotidyltransferase activity"/>
    <property type="evidence" value="ECO:0007669"/>
    <property type="project" value="UniProtKB-ARBA"/>
</dbReference>
<organism evidence="3 4">
    <name type="scientific">Arthrobacter psychrolactophilus</name>
    <dbReference type="NCBI Taxonomy" id="92442"/>
    <lineage>
        <taxon>Bacteria</taxon>
        <taxon>Bacillati</taxon>
        <taxon>Actinomycetota</taxon>
        <taxon>Actinomycetes</taxon>
        <taxon>Micrococcales</taxon>
        <taxon>Micrococcaceae</taxon>
        <taxon>Arthrobacter</taxon>
    </lineage>
</organism>
<dbReference type="PANTHER" id="PTHR19136">
    <property type="entry name" value="MOLYBDENUM COFACTOR GUANYLYLTRANSFERASE"/>
    <property type="match status" value="1"/>
</dbReference>
<dbReference type="Gene3D" id="3.90.550.10">
    <property type="entry name" value="Spore Coat Polysaccharide Biosynthesis Protein SpsA, Chain A"/>
    <property type="match status" value="1"/>
</dbReference>
<evidence type="ECO:0000259" key="2">
    <source>
        <dbReference type="Pfam" id="PF12804"/>
    </source>
</evidence>
<keyword evidence="4" id="KW-1185">Reference proteome</keyword>
<evidence type="ECO:0000256" key="1">
    <source>
        <dbReference type="ARBA" id="ARBA00022679"/>
    </source>
</evidence>
<gene>
    <name evidence="3" type="ORF">CVS30_05095</name>
</gene>
<dbReference type="PANTHER" id="PTHR19136:SF81">
    <property type="entry name" value="MOLYBDENUM COFACTOR GUANYLYLTRANSFERASE"/>
    <property type="match status" value="1"/>
</dbReference>
<proteinExistence type="predicted"/>
<dbReference type="EMBL" id="QJVC01000003">
    <property type="protein sequence ID" value="PYI39540.1"/>
    <property type="molecule type" value="Genomic_DNA"/>
</dbReference>
<reference evidence="3 4" key="1">
    <citation type="submission" date="2018-05" db="EMBL/GenBank/DDBJ databases">
        <title>Genetic diversity of glacier-inhabiting Cryobacterium bacteria in China and description of Cryobacterium mengkeensis sp. nov. and Arthrobacter glacialis sp. nov.</title>
        <authorList>
            <person name="Liu Q."/>
            <person name="Xin Y.-H."/>
        </authorList>
    </citation>
    <scope>NUCLEOTIDE SEQUENCE [LARGE SCALE GENOMIC DNA]</scope>
    <source>
        <strain evidence="3 4">B7</strain>
    </source>
</reference>
<dbReference type="Pfam" id="PF12804">
    <property type="entry name" value="NTP_transf_3"/>
    <property type="match status" value="1"/>
</dbReference>
<dbReference type="Proteomes" id="UP000247980">
    <property type="component" value="Unassembled WGS sequence"/>
</dbReference>
<comment type="caution">
    <text evidence="3">The sequence shown here is derived from an EMBL/GenBank/DDBJ whole genome shotgun (WGS) entry which is preliminary data.</text>
</comment>